<evidence type="ECO:0000259" key="7">
    <source>
        <dbReference type="Pfam" id="PF03109"/>
    </source>
</evidence>
<evidence type="ECO:0000256" key="3">
    <source>
        <dbReference type="ARBA" id="ARBA00022679"/>
    </source>
</evidence>
<keyword evidence="5" id="KW-0067">ATP-binding</keyword>
<organism evidence="8 9">
    <name type="scientific">Orchesella dallaii</name>
    <dbReference type="NCBI Taxonomy" id="48710"/>
    <lineage>
        <taxon>Eukaryota</taxon>
        <taxon>Metazoa</taxon>
        <taxon>Ecdysozoa</taxon>
        <taxon>Arthropoda</taxon>
        <taxon>Hexapoda</taxon>
        <taxon>Collembola</taxon>
        <taxon>Entomobryomorpha</taxon>
        <taxon>Entomobryoidea</taxon>
        <taxon>Orchesellidae</taxon>
        <taxon>Orchesellinae</taxon>
        <taxon>Orchesella</taxon>
    </lineage>
</organism>
<dbReference type="InterPro" id="IPR011009">
    <property type="entry name" value="Kinase-like_dom_sf"/>
</dbReference>
<feature type="compositionally biased region" description="Basic and acidic residues" evidence="6">
    <location>
        <begin position="199"/>
        <end position="210"/>
    </location>
</feature>
<name>A0ABP1RZ23_9HEXA</name>
<dbReference type="CDD" id="cd13970">
    <property type="entry name" value="ABC1_ADCK3"/>
    <property type="match status" value="1"/>
</dbReference>
<proteinExistence type="inferred from homology"/>
<dbReference type="SUPFAM" id="SSF56112">
    <property type="entry name" value="Protein kinase-like (PK-like)"/>
    <property type="match status" value="1"/>
</dbReference>
<keyword evidence="9" id="KW-1185">Reference proteome</keyword>
<feature type="compositionally biased region" description="Basic and acidic residues" evidence="6">
    <location>
        <begin position="137"/>
        <end position="146"/>
    </location>
</feature>
<keyword evidence="3" id="KW-0808">Transferase</keyword>
<dbReference type="InterPro" id="IPR004147">
    <property type="entry name" value="ABC1_dom"/>
</dbReference>
<feature type="region of interest" description="Disordered" evidence="6">
    <location>
        <begin position="137"/>
        <end position="228"/>
    </location>
</feature>
<evidence type="ECO:0000256" key="5">
    <source>
        <dbReference type="ARBA" id="ARBA00022840"/>
    </source>
</evidence>
<evidence type="ECO:0000313" key="8">
    <source>
        <dbReference type="EMBL" id="CAL8139490.1"/>
    </source>
</evidence>
<comment type="caution">
    <text evidence="8">The sequence shown here is derived from an EMBL/GenBank/DDBJ whole genome shotgun (WGS) entry which is preliminary data.</text>
</comment>
<reference evidence="8 9" key="1">
    <citation type="submission" date="2024-08" db="EMBL/GenBank/DDBJ databases">
        <authorList>
            <person name="Cucini C."/>
            <person name="Frati F."/>
        </authorList>
    </citation>
    <scope>NUCLEOTIDE SEQUENCE [LARGE SCALE GENOMIC DNA]</scope>
</reference>
<feature type="compositionally biased region" description="Polar residues" evidence="6">
    <location>
        <begin position="187"/>
        <end position="198"/>
    </location>
</feature>
<feature type="compositionally biased region" description="Basic and acidic residues" evidence="6">
    <location>
        <begin position="174"/>
        <end position="186"/>
    </location>
</feature>
<dbReference type="EMBL" id="CAXLJM020000128">
    <property type="protein sequence ID" value="CAL8139490.1"/>
    <property type="molecule type" value="Genomic_DNA"/>
</dbReference>
<sequence>MSRSHIAQDFRRVMAGLLKVANTGVRNQQSRCETVMKNSSVVKAAQDAPEVLRKTFSNADPGNLVERASMVPVGIKQFLEVAPKYLRPDNRGDQQGGFQETGFSEEVLEIREEDLEGIYMKSLGVEVMQQNEDGKRYMDNIGREDSSLSDIPSLRPDNLDPDIAQRIAASASQDRTEVREDARFSENKNLNITDMNSSRTEKVQDVKLKESSQMSTQPSSVNTPPPPPYAQTRIEKQTFKFVKPLSTKKPTSQLTAASKQRKVPSSRISRVVSFGGLAVGLGIGTITEMTKRSLGLADEKKGGSLLESSPFLTEANAERIVDTLCRVRGAALKIGQILSIQDNSMINPELQKVFERVRHAADFMPLWQMERMMVQEFGIDWKTNLAEFDEKPFAAASIGQVHLGKLHDGRPVAIKIQYPGVAEGIGSDIDNLMSVLNVWSILPEGIFIDKVVEVAKRELAWEVDYLREAVCAKRFRGLLENHPDYYVPDVVDELSTKQIYTTELIEGLPVDRCEHLDQENRDRICFLMLDLFFRELFEFQFMQTDPNWSNFLYNTETRQIGLLDFGASREYRNGFVDNYMRILKGAADNDKETVINASRDIGFLTGYESRAMENAHVETVMILGEALRIGDEKYDFGSQDLTRKIQRLVPVMVKERLCPPPEEIYSLHRKLSGVFLLCSRLKAKVQCKPIFDRVCANYIIGRPDKK</sequence>
<dbReference type="InterPro" id="IPR051409">
    <property type="entry name" value="Atypical_kinase_ADCK"/>
</dbReference>
<dbReference type="Proteomes" id="UP001642540">
    <property type="component" value="Unassembled WGS sequence"/>
</dbReference>
<evidence type="ECO:0000256" key="2">
    <source>
        <dbReference type="ARBA" id="ARBA00009670"/>
    </source>
</evidence>
<comment type="similarity">
    <text evidence="2">Belongs to the protein kinase superfamily. ADCK protein kinase family.</text>
</comment>
<dbReference type="PANTHER" id="PTHR43851">
    <property type="match status" value="1"/>
</dbReference>
<feature type="compositionally biased region" description="Polar residues" evidence="6">
    <location>
        <begin position="211"/>
        <end position="222"/>
    </location>
</feature>
<gene>
    <name evidence="8" type="ORF">ODALV1_LOCUS27857</name>
</gene>
<evidence type="ECO:0000313" key="9">
    <source>
        <dbReference type="Proteomes" id="UP001642540"/>
    </source>
</evidence>
<comment type="pathway">
    <text evidence="1">Cofactor biosynthesis; ubiquinone biosynthesis.</text>
</comment>
<dbReference type="Pfam" id="PF03109">
    <property type="entry name" value="ABC1"/>
    <property type="match status" value="1"/>
</dbReference>
<dbReference type="InterPro" id="IPR034646">
    <property type="entry name" value="ADCK3_dom"/>
</dbReference>
<evidence type="ECO:0000256" key="6">
    <source>
        <dbReference type="SAM" id="MobiDB-lite"/>
    </source>
</evidence>
<dbReference type="PANTHER" id="PTHR43851:SF3">
    <property type="entry name" value="COENZYME Q8"/>
    <property type="match status" value="1"/>
</dbReference>
<evidence type="ECO:0000256" key="4">
    <source>
        <dbReference type="ARBA" id="ARBA00022741"/>
    </source>
</evidence>
<accession>A0ABP1RZ23</accession>
<feature type="domain" description="ABC1 atypical kinase-like" evidence="7">
    <location>
        <begin position="357"/>
        <end position="596"/>
    </location>
</feature>
<keyword evidence="4" id="KW-0547">Nucleotide-binding</keyword>
<evidence type="ECO:0000256" key="1">
    <source>
        <dbReference type="ARBA" id="ARBA00004749"/>
    </source>
</evidence>
<protein>
    <recommendedName>
        <fullName evidence="7">ABC1 atypical kinase-like domain-containing protein</fullName>
    </recommendedName>
</protein>